<dbReference type="HOGENOM" id="CLU_005854_4_1_5"/>
<dbReference type="InterPro" id="IPR036907">
    <property type="entry name" value="5'-Nucleotdase_C_sf"/>
</dbReference>
<evidence type="ECO:0000256" key="10">
    <source>
        <dbReference type="ARBA" id="ARBA00023268"/>
    </source>
</evidence>
<dbReference type="InterPro" id="IPR006146">
    <property type="entry name" value="5'-Nucleotdase_CS"/>
</dbReference>
<dbReference type="NCBIfam" id="NF006938">
    <property type="entry name" value="PRK09420.1"/>
    <property type="match status" value="1"/>
</dbReference>
<accession>A0A017HH23</accession>
<comment type="similarity">
    <text evidence="5 11">Belongs to the 5'-nucleotidase family.</text>
</comment>
<dbReference type="EMBL" id="APGJ01000001">
    <property type="protein sequence ID" value="EYD73817.1"/>
    <property type="molecule type" value="Genomic_DNA"/>
</dbReference>
<evidence type="ECO:0000313" key="15">
    <source>
        <dbReference type="Proteomes" id="UP000025047"/>
    </source>
</evidence>
<comment type="subcellular location">
    <subcellularLocation>
        <location evidence="4">Cell envelope</location>
    </subcellularLocation>
</comment>
<dbReference type="STRING" id="1122180.Lokhon_00373"/>
<keyword evidence="7" id="KW-0732">Signal</keyword>
<evidence type="ECO:0000313" key="14">
    <source>
        <dbReference type="EMBL" id="EYD73817.1"/>
    </source>
</evidence>
<comment type="catalytic activity">
    <reaction evidence="1">
        <text>a ribonucleoside 3'-phosphate + H2O = a ribonucleoside + phosphate</text>
        <dbReference type="Rhea" id="RHEA:10144"/>
        <dbReference type="ChEBI" id="CHEBI:13197"/>
        <dbReference type="ChEBI" id="CHEBI:15377"/>
        <dbReference type="ChEBI" id="CHEBI:18254"/>
        <dbReference type="ChEBI" id="CHEBI:43474"/>
        <dbReference type="EC" id="3.1.3.6"/>
    </reaction>
</comment>
<dbReference type="OrthoDB" id="9803927at2"/>
<dbReference type="CDD" id="cd07410">
    <property type="entry name" value="MPP_CpdB_N"/>
    <property type="match status" value="1"/>
</dbReference>
<gene>
    <name evidence="14" type="ORF">Lokhon_00373</name>
</gene>
<dbReference type="GO" id="GO:0008254">
    <property type="term" value="F:3'-nucleotidase activity"/>
    <property type="evidence" value="ECO:0007669"/>
    <property type="project" value="UniProtKB-EC"/>
</dbReference>
<keyword evidence="15" id="KW-1185">Reference proteome</keyword>
<evidence type="ECO:0000256" key="8">
    <source>
        <dbReference type="ARBA" id="ARBA00022741"/>
    </source>
</evidence>
<dbReference type="Gene3D" id="3.90.780.10">
    <property type="entry name" value="5'-Nucleotidase, C-terminal domain"/>
    <property type="match status" value="1"/>
</dbReference>
<dbReference type="PATRIC" id="fig|1122180.6.peg.378"/>
<evidence type="ECO:0000256" key="5">
    <source>
        <dbReference type="ARBA" id="ARBA00006654"/>
    </source>
</evidence>
<evidence type="ECO:0000256" key="2">
    <source>
        <dbReference type="ARBA" id="ARBA00001730"/>
    </source>
</evidence>
<comment type="cofactor">
    <cofactor evidence="3">
        <name>a divalent metal cation</name>
        <dbReference type="ChEBI" id="CHEBI:60240"/>
    </cofactor>
</comment>
<feature type="domain" description="5'-Nucleotidase C-terminal" evidence="13">
    <location>
        <begin position="439"/>
        <end position="568"/>
    </location>
</feature>
<dbReference type="InterPro" id="IPR029052">
    <property type="entry name" value="Metallo-depent_PP-like"/>
</dbReference>
<name>A0A017HH23_9RHOB</name>
<evidence type="ECO:0000256" key="7">
    <source>
        <dbReference type="ARBA" id="ARBA00022729"/>
    </source>
</evidence>
<protein>
    <submittedName>
        <fullName evidence="14">2',3'-cyclic-nucleotide 2'-phosphodiesterase</fullName>
        <ecNumber evidence="14">3.1.4.16</ecNumber>
    </submittedName>
</protein>
<evidence type="ECO:0000256" key="6">
    <source>
        <dbReference type="ARBA" id="ARBA00022723"/>
    </source>
</evidence>
<dbReference type="InterPro" id="IPR041827">
    <property type="entry name" value="CpdB_N"/>
</dbReference>
<evidence type="ECO:0000256" key="9">
    <source>
        <dbReference type="ARBA" id="ARBA00022801"/>
    </source>
</evidence>
<dbReference type="PANTHER" id="PTHR11575">
    <property type="entry name" value="5'-NUCLEOTIDASE-RELATED"/>
    <property type="match status" value="1"/>
</dbReference>
<dbReference type="InterPro" id="IPR008334">
    <property type="entry name" value="5'-Nucleotdase_C"/>
</dbReference>
<comment type="catalytic activity">
    <reaction evidence="2">
        <text>a nucleoside 2',3'-cyclic phosphate + H2O = a nucleoside 3'-phosphate + H(+)</text>
        <dbReference type="Rhea" id="RHEA:19621"/>
        <dbReference type="ChEBI" id="CHEBI:15377"/>
        <dbReference type="ChEBI" id="CHEBI:15378"/>
        <dbReference type="ChEBI" id="CHEBI:66949"/>
        <dbReference type="ChEBI" id="CHEBI:66954"/>
        <dbReference type="EC" id="3.1.4.16"/>
    </reaction>
</comment>
<dbReference type="Pfam" id="PF00149">
    <property type="entry name" value="Metallophos"/>
    <property type="match status" value="1"/>
</dbReference>
<evidence type="ECO:0000256" key="1">
    <source>
        <dbReference type="ARBA" id="ARBA00000527"/>
    </source>
</evidence>
<evidence type="ECO:0000259" key="12">
    <source>
        <dbReference type="Pfam" id="PF00149"/>
    </source>
</evidence>
<dbReference type="GO" id="GO:0008663">
    <property type="term" value="F:2',3'-cyclic-nucleotide 2'-phosphodiesterase activity"/>
    <property type="evidence" value="ECO:0007669"/>
    <property type="project" value="UniProtKB-EC"/>
</dbReference>
<dbReference type="PANTHER" id="PTHR11575:SF6">
    <property type="entry name" value="2',3'-CYCLIC-NUCLEOTIDE 2'-PHOSPHODIESTERASE_3'-NUCLEOTIDASE"/>
    <property type="match status" value="1"/>
</dbReference>
<sequence>MALILNRRGFLAGSSAMIALHPFSVRAMSNQAHLRIMETTDLHVHVYPYDYYADREIDTVGLARTASLIEDIRAEATNSVLFDNGDFLQGNPMGDYIAYERGMPEGAMHPVIEAMNSLGFDASTLGNHEFNYGLEFLMNSVSGAAFPIVSSNVVTAKGESITEDETLVPPYTILDREITDGAGETHAIRIGVIGFVPPQIMNWDRKHLEGKVEPRDIVRAAEAYVPKMKQEGAQIIVALAHSGIGPAEHTEGMENAAIPLAGVEGIDVVLTGHSHLVFPGPDYEDHEGVDVAAGTIGGKPGVMAGFWGSHMGLVDLMLERDGEGWRVAGSEVEARPIYERGEDRSITPLVESHEPVLESVAEEHQETLDYVRRAVGKTDAPLHSYFALVADDPSVQIVSNAQTWYIEQMLQGTEHEGLPILSAAAPFKAGGRGGPEYYTDVPTGDVAIKNVADLYLYPNTVRAVRVTGAEVKDWLERSAGMFNHIEKGKEEQVLLNDDFPSYNFDVIDGVTYEIDLSEPAKFDREGAVVNPDTNRIRNLQFEGQPIDPEQEFIIATNNYRATGGGSFPGADGSTIVFEGPDTNRDVIVRYIVEQGTISPSADANWSFVPMDGTTVLFDTGPAAANYLNDVKGVQIAPAGDGPDGFARFVIRL</sequence>
<comment type="caution">
    <text evidence="14">The sequence shown here is derived from an EMBL/GenBank/DDBJ whole genome shotgun (WGS) entry which is preliminary data.</text>
</comment>
<dbReference type="SUPFAM" id="SSF56300">
    <property type="entry name" value="Metallo-dependent phosphatases"/>
    <property type="match status" value="1"/>
</dbReference>
<feature type="domain" description="Calcineurin-like phosphoesterase" evidence="12">
    <location>
        <begin position="34"/>
        <end position="275"/>
    </location>
</feature>
<keyword evidence="10" id="KW-0511">Multifunctional enzyme</keyword>
<dbReference type="GO" id="GO:0046872">
    <property type="term" value="F:metal ion binding"/>
    <property type="evidence" value="ECO:0007669"/>
    <property type="project" value="UniProtKB-KW"/>
</dbReference>
<keyword evidence="8 11" id="KW-0547">Nucleotide-binding</keyword>
<evidence type="ECO:0000256" key="3">
    <source>
        <dbReference type="ARBA" id="ARBA00001968"/>
    </source>
</evidence>
<evidence type="ECO:0000256" key="11">
    <source>
        <dbReference type="RuleBase" id="RU362119"/>
    </source>
</evidence>
<reference evidence="14 15" key="1">
    <citation type="submission" date="2013-03" db="EMBL/GenBank/DDBJ databases">
        <authorList>
            <person name="Fiebig A."/>
            <person name="Goeker M."/>
            <person name="Klenk H.-P.P."/>
        </authorList>
    </citation>
    <scope>NUCLEOTIDE SEQUENCE [LARGE SCALE GENOMIC DNA]</scope>
    <source>
        <strain evidence="14 15">DSM 17492</strain>
    </source>
</reference>
<dbReference type="Proteomes" id="UP000025047">
    <property type="component" value="Unassembled WGS sequence"/>
</dbReference>
<dbReference type="EC" id="3.1.4.16" evidence="14"/>
<dbReference type="RefSeq" id="WP_017929484.1">
    <property type="nucleotide sequence ID" value="NZ_KB823001.1"/>
</dbReference>
<evidence type="ECO:0000259" key="13">
    <source>
        <dbReference type="Pfam" id="PF02872"/>
    </source>
</evidence>
<dbReference type="PRINTS" id="PR01607">
    <property type="entry name" value="APYRASEFAMLY"/>
</dbReference>
<dbReference type="InterPro" id="IPR004843">
    <property type="entry name" value="Calcineurin-like_PHP"/>
</dbReference>
<dbReference type="InterPro" id="IPR006179">
    <property type="entry name" value="5_nucleotidase/apyrase"/>
</dbReference>
<proteinExistence type="inferred from homology"/>
<dbReference type="Gene3D" id="3.60.21.10">
    <property type="match status" value="1"/>
</dbReference>
<dbReference type="GO" id="GO:0030288">
    <property type="term" value="C:outer membrane-bounded periplasmic space"/>
    <property type="evidence" value="ECO:0007669"/>
    <property type="project" value="TreeGrafter"/>
</dbReference>
<keyword evidence="6" id="KW-0479">Metal-binding</keyword>
<dbReference type="PROSITE" id="PS00786">
    <property type="entry name" value="5_NUCLEOTIDASE_2"/>
    <property type="match status" value="1"/>
</dbReference>
<keyword evidence="9 11" id="KW-0378">Hydrolase</keyword>
<dbReference type="GO" id="GO:0000166">
    <property type="term" value="F:nucleotide binding"/>
    <property type="evidence" value="ECO:0007669"/>
    <property type="project" value="UniProtKB-KW"/>
</dbReference>
<dbReference type="GO" id="GO:0009166">
    <property type="term" value="P:nucleotide catabolic process"/>
    <property type="evidence" value="ECO:0007669"/>
    <property type="project" value="InterPro"/>
</dbReference>
<dbReference type="AlphaFoldDB" id="A0A017HH23"/>
<dbReference type="SUPFAM" id="SSF55816">
    <property type="entry name" value="5'-nucleotidase (syn. UDP-sugar hydrolase), C-terminal domain"/>
    <property type="match status" value="1"/>
</dbReference>
<dbReference type="eggNOG" id="COG0737">
    <property type="taxonomic scope" value="Bacteria"/>
</dbReference>
<organism evidence="14 15">
    <name type="scientific">Limimaricola hongkongensis DSM 17492</name>
    <dbReference type="NCBI Taxonomy" id="1122180"/>
    <lineage>
        <taxon>Bacteria</taxon>
        <taxon>Pseudomonadati</taxon>
        <taxon>Pseudomonadota</taxon>
        <taxon>Alphaproteobacteria</taxon>
        <taxon>Rhodobacterales</taxon>
        <taxon>Paracoccaceae</taxon>
        <taxon>Limimaricola</taxon>
    </lineage>
</organism>
<dbReference type="Pfam" id="PF02872">
    <property type="entry name" value="5_nucleotid_C"/>
    <property type="match status" value="1"/>
</dbReference>
<evidence type="ECO:0000256" key="4">
    <source>
        <dbReference type="ARBA" id="ARBA00004196"/>
    </source>
</evidence>